<feature type="chain" id="PRO_5003120577" evidence="2">
    <location>
        <begin position="23"/>
        <end position="140"/>
    </location>
</feature>
<name>D8Q4J6_SCHCM</name>
<dbReference type="HOGENOM" id="CLU_1836305_0_0_1"/>
<dbReference type="Proteomes" id="UP000007431">
    <property type="component" value="Unassembled WGS sequence"/>
</dbReference>
<evidence type="ECO:0000313" key="4">
    <source>
        <dbReference type="Proteomes" id="UP000007431"/>
    </source>
</evidence>
<feature type="compositionally biased region" description="Basic and acidic residues" evidence="1">
    <location>
        <begin position="67"/>
        <end position="78"/>
    </location>
</feature>
<dbReference type="VEuPathDB" id="FungiDB:SCHCODRAFT_02542567"/>
<evidence type="ECO:0000256" key="2">
    <source>
        <dbReference type="SAM" id="SignalP"/>
    </source>
</evidence>
<keyword evidence="4" id="KW-1185">Reference proteome</keyword>
<proteinExistence type="predicted"/>
<sequence length="140" mass="16079">MQLSLFRLILAVLALLVTIVAAETNAERMSKGLPPLPPRWLVKHRAQQNNEHTETDGSAQPGSRPEMQSRTETAEPRHVSMSPTTCMVDWALPGTKWCCRRKFDQRLSSSFCYPADSWGRCYEHDYPYKRCCNMLFNVCQ</sequence>
<feature type="region of interest" description="Disordered" evidence="1">
    <location>
        <begin position="43"/>
        <end position="78"/>
    </location>
</feature>
<reference evidence="3 4" key="1">
    <citation type="journal article" date="2010" name="Nat. Biotechnol.">
        <title>Genome sequence of the model mushroom Schizophyllum commune.</title>
        <authorList>
            <person name="Ohm R.A."/>
            <person name="de Jong J.F."/>
            <person name="Lugones L.G."/>
            <person name="Aerts A."/>
            <person name="Kothe E."/>
            <person name="Stajich J.E."/>
            <person name="de Vries R.P."/>
            <person name="Record E."/>
            <person name="Levasseur A."/>
            <person name="Baker S.E."/>
            <person name="Bartholomew K.A."/>
            <person name="Coutinho P.M."/>
            <person name="Erdmann S."/>
            <person name="Fowler T.J."/>
            <person name="Gathman A.C."/>
            <person name="Lombard V."/>
            <person name="Henrissat B."/>
            <person name="Knabe N."/>
            <person name="Kuees U."/>
            <person name="Lilly W.W."/>
            <person name="Lindquist E."/>
            <person name="Lucas S."/>
            <person name="Magnuson J.K."/>
            <person name="Piumi F."/>
            <person name="Raudaskoski M."/>
            <person name="Salamov A."/>
            <person name="Schmutz J."/>
            <person name="Schwarze F.W.M.R."/>
            <person name="vanKuyk P.A."/>
            <person name="Horton J.S."/>
            <person name="Grigoriev I.V."/>
            <person name="Woesten H.A.B."/>
        </authorList>
    </citation>
    <scope>NUCLEOTIDE SEQUENCE [LARGE SCALE GENOMIC DNA]</scope>
    <source>
        <strain evidence="4">H4-8 / FGSC 9210</strain>
    </source>
</reference>
<organism evidence="4">
    <name type="scientific">Schizophyllum commune (strain H4-8 / FGSC 9210)</name>
    <name type="common">Split gill fungus</name>
    <dbReference type="NCBI Taxonomy" id="578458"/>
    <lineage>
        <taxon>Eukaryota</taxon>
        <taxon>Fungi</taxon>
        <taxon>Dikarya</taxon>
        <taxon>Basidiomycota</taxon>
        <taxon>Agaricomycotina</taxon>
        <taxon>Agaricomycetes</taxon>
        <taxon>Agaricomycetidae</taxon>
        <taxon>Agaricales</taxon>
        <taxon>Schizophyllaceae</taxon>
        <taxon>Schizophyllum</taxon>
    </lineage>
</organism>
<accession>D8Q4J6</accession>
<dbReference type="InParanoid" id="D8Q4J6"/>
<evidence type="ECO:0000256" key="1">
    <source>
        <dbReference type="SAM" id="MobiDB-lite"/>
    </source>
</evidence>
<feature type="signal peptide" evidence="2">
    <location>
        <begin position="1"/>
        <end position="22"/>
    </location>
</feature>
<dbReference type="EMBL" id="GL377306">
    <property type="protein sequence ID" value="EFI96806.1"/>
    <property type="molecule type" value="Genomic_DNA"/>
</dbReference>
<dbReference type="RefSeq" id="XP_003031709.1">
    <property type="nucleotide sequence ID" value="XM_003031663.1"/>
</dbReference>
<dbReference type="KEGG" id="scm:SCHCO_02542567"/>
<evidence type="ECO:0000313" key="3">
    <source>
        <dbReference type="EMBL" id="EFI96806.1"/>
    </source>
</evidence>
<dbReference type="GeneID" id="9596233"/>
<dbReference type="AlphaFoldDB" id="D8Q4J6"/>
<feature type="compositionally biased region" description="Polar residues" evidence="1">
    <location>
        <begin position="56"/>
        <end position="66"/>
    </location>
</feature>
<keyword evidence="2" id="KW-0732">Signal</keyword>
<gene>
    <name evidence="3" type="ORF">SCHCODRAFT_234790</name>
</gene>
<protein>
    <submittedName>
        <fullName evidence="3">Uncharacterized protein</fullName>
    </submittedName>
</protein>
<dbReference type="OrthoDB" id="4225815at2759"/>